<dbReference type="OrthoDB" id="9809379at2"/>
<dbReference type="PANTHER" id="PTHR23076">
    <property type="entry name" value="METALLOPROTEASE M41 FTSH"/>
    <property type="match status" value="1"/>
</dbReference>
<evidence type="ECO:0000256" key="8">
    <source>
        <dbReference type="ARBA" id="ARBA00022801"/>
    </source>
</evidence>
<dbReference type="NCBIfam" id="TIGR01241">
    <property type="entry name" value="FtsH_fam"/>
    <property type="match status" value="1"/>
</dbReference>
<keyword evidence="8 15" id="KW-0378">Hydrolase</keyword>
<dbReference type="SUPFAM" id="SSF52540">
    <property type="entry name" value="P-loop containing nucleoside triphosphate hydrolases"/>
    <property type="match status" value="1"/>
</dbReference>
<feature type="binding site" evidence="15">
    <location>
        <position position="552"/>
    </location>
    <ligand>
        <name>Zn(2+)</name>
        <dbReference type="ChEBI" id="CHEBI:29105"/>
        <note>catalytic</note>
    </ligand>
</feature>
<dbReference type="InterPro" id="IPR037219">
    <property type="entry name" value="Peptidase_M41-like"/>
</dbReference>
<dbReference type="FunFam" id="1.10.8.60:FF:000001">
    <property type="entry name" value="ATP-dependent zinc metalloprotease FtsH"/>
    <property type="match status" value="1"/>
</dbReference>
<dbReference type="GO" id="GO:0008270">
    <property type="term" value="F:zinc ion binding"/>
    <property type="evidence" value="ECO:0007669"/>
    <property type="project" value="UniProtKB-UniRule"/>
</dbReference>
<evidence type="ECO:0000313" key="20">
    <source>
        <dbReference type="Proteomes" id="UP000251144"/>
    </source>
</evidence>
<dbReference type="FunFam" id="3.40.50.300:FF:000001">
    <property type="entry name" value="ATP-dependent zinc metalloprotease FtsH"/>
    <property type="match status" value="1"/>
</dbReference>
<dbReference type="Gene3D" id="1.10.8.60">
    <property type="match status" value="1"/>
</dbReference>
<gene>
    <name evidence="15" type="primary">ftsH</name>
    <name evidence="19" type="ORF">C4N26_07250</name>
</gene>
<keyword evidence="5 15" id="KW-0812">Transmembrane</keyword>
<dbReference type="SMART" id="SM00382">
    <property type="entry name" value="AAA"/>
    <property type="match status" value="1"/>
</dbReference>
<keyword evidence="12 15" id="KW-0482">Metalloprotease</keyword>
<dbReference type="GO" id="GO:0005886">
    <property type="term" value="C:plasma membrane"/>
    <property type="evidence" value="ECO:0007669"/>
    <property type="project" value="UniProtKB-SubCell"/>
</dbReference>
<dbReference type="InterPro" id="IPR003959">
    <property type="entry name" value="ATPase_AAA_core"/>
</dbReference>
<dbReference type="Pfam" id="PF17862">
    <property type="entry name" value="AAA_lid_3"/>
    <property type="match status" value="1"/>
</dbReference>
<feature type="binding site" evidence="15">
    <location>
        <begin position="254"/>
        <end position="261"/>
    </location>
    <ligand>
        <name>ATP</name>
        <dbReference type="ChEBI" id="CHEBI:30616"/>
    </ligand>
</feature>
<dbReference type="GO" id="GO:0030163">
    <property type="term" value="P:protein catabolic process"/>
    <property type="evidence" value="ECO:0007669"/>
    <property type="project" value="UniProtKB-UniRule"/>
</dbReference>
<evidence type="ECO:0000256" key="15">
    <source>
        <dbReference type="HAMAP-Rule" id="MF_01458"/>
    </source>
</evidence>
<dbReference type="GO" id="GO:0006508">
    <property type="term" value="P:proteolysis"/>
    <property type="evidence" value="ECO:0007669"/>
    <property type="project" value="UniProtKB-KW"/>
</dbReference>
<dbReference type="RefSeq" id="WP_149795243.1">
    <property type="nucleotide sequence ID" value="NZ_PRLB01000005.1"/>
</dbReference>
<dbReference type="GO" id="GO:0005524">
    <property type="term" value="F:ATP binding"/>
    <property type="evidence" value="ECO:0007669"/>
    <property type="project" value="UniProtKB-UniRule"/>
</dbReference>
<comment type="similarity">
    <text evidence="16">Belongs to the AAA ATPase family.</text>
</comment>
<dbReference type="PROSITE" id="PS00674">
    <property type="entry name" value="AAA"/>
    <property type="match status" value="1"/>
</dbReference>
<dbReference type="SUPFAM" id="SSF140990">
    <property type="entry name" value="FtsH protease domain-like"/>
    <property type="match status" value="1"/>
</dbReference>
<organism evidence="19 20">
    <name type="scientific">Faecalibacterium prausnitzii</name>
    <dbReference type="NCBI Taxonomy" id="853"/>
    <lineage>
        <taxon>Bacteria</taxon>
        <taxon>Bacillati</taxon>
        <taxon>Bacillota</taxon>
        <taxon>Clostridia</taxon>
        <taxon>Eubacteriales</taxon>
        <taxon>Oscillospiraceae</taxon>
        <taxon>Faecalibacterium</taxon>
    </lineage>
</organism>
<comment type="subunit">
    <text evidence="15">Homohexamer.</text>
</comment>
<dbReference type="FunFam" id="1.20.58.760:FF:000001">
    <property type="entry name" value="ATP-dependent zinc metalloprotease FtsH"/>
    <property type="match status" value="1"/>
</dbReference>
<dbReference type="CDD" id="cd19501">
    <property type="entry name" value="RecA-like_FtsH"/>
    <property type="match status" value="1"/>
</dbReference>
<evidence type="ECO:0000256" key="16">
    <source>
        <dbReference type="RuleBase" id="RU003651"/>
    </source>
</evidence>
<dbReference type="EMBL" id="PRLB01000005">
    <property type="protein sequence ID" value="RAW54241.1"/>
    <property type="molecule type" value="Genomic_DNA"/>
</dbReference>
<evidence type="ECO:0000256" key="10">
    <source>
        <dbReference type="ARBA" id="ARBA00022840"/>
    </source>
</evidence>
<feature type="binding site" evidence="15">
    <location>
        <position position="480"/>
    </location>
    <ligand>
        <name>Zn(2+)</name>
        <dbReference type="ChEBI" id="CHEBI:29105"/>
        <note>catalytic</note>
    </ligand>
</feature>
<evidence type="ECO:0000256" key="13">
    <source>
        <dbReference type="ARBA" id="ARBA00023136"/>
    </source>
</evidence>
<dbReference type="InterPro" id="IPR003593">
    <property type="entry name" value="AAA+_ATPase"/>
</dbReference>
<keyword evidence="6 15" id="KW-0479">Metal-binding</keyword>
<evidence type="ECO:0000313" key="19">
    <source>
        <dbReference type="EMBL" id="RAW54241.1"/>
    </source>
</evidence>
<dbReference type="Gene3D" id="1.20.58.760">
    <property type="entry name" value="Peptidase M41"/>
    <property type="match status" value="1"/>
</dbReference>
<dbReference type="InterPro" id="IPR005936">
    <property type="entry name" value="FtsH"/>
</dbReference>
<evidence type="ECO:0000256" key="17">
    <source>
        <dbReference type="SAM" id="MobiDB-lite"/>
    </source>
</evidence>
<keyword evidence="3 15" id="KW-1003">Cell membrane</keyword>
<evidence type="ECO:0000256" key="6">
    <source>
        <dbReference type="ARBA" id="ARBA00022723"/>
    </source>
</evidence>
<evidence type="ECO:0000256" key="1">
    <source>
        <dbReference type="ARBA" id="ARBA00004370"/>
    </source>
</evidence>
<dbReference type="AlphaFoldDB" id="A0A329TX18"/>
<protein>
    <recommendedName>
        <fullName evidence="15">ATP-dependent zinc metalloprotease FtsH</fullName>
        <ecNumber evidence="15">3.4.24.-</ecNumber>
    </recommendedName>
</protein>
<name>A0A329TX18_9FIRM</name>
<dbReference type="GO" id="GO:0004222">
    <property type="term" value="F:metalloendopeptidase activity"/>
    <property type="evidence" value="ECO:0007669"/>
    <property type="project" value="InterPro"/>
</dbReference>
<dbReference type="Proteomes" id="UP000251144">
    <property type="component" value="Unassembled WGS sequence"/>
</dbReference>
<evidence type="ECO:0000256" key="9">
    <source>
        <dbReference type="ARBA" id="ARBA00022833"/>
    </source>
</evidence>
<dbReference type="Pfam" id="PF01434">
    <property type="entry name" value="Peptidase_M41"/>
    <property type="match status" value="1"/>
</dbReference>
<feature type="region of interest" description="Disordered" evidence="17">
    <location>
        <begin position="659"/>
        <end position="716"/>
    </location>
</feature>
<evidence type="ECO:0000256" key="5">
    <source>
        <dbReference type="ARBA" id="ARBA00022692"/>
    </source>
</evidence>
<comment type="subcellular location">
    <subcellularLocation>
        <location evidence="15">Cell membrane</location>
        <topology evidence="15">Multi-pass membrane protein</topology>
        <orientation evidence="15">Cytoplasmic side</orientation>
    </subcellularLocation>
    <subcellularLocation>
        <location evidence="1">Membrane</location>
    </subcellularLocation>
</comment>
<evidence type="ECO:0000256" key="3">
    <source>
        <dbReference type="ARBA" id="ARBA00022475"/>
    </source>
</evidence>
<keyword evidence="9 15" id="KW-0862">Zinc</keyword>
<accession>A0A329TX18</accession>
<evidence type="ECO:0000256" key="2">
    <source>
        <dbReference type="ARBA" id="ARBA00010044"/>
    </source>
</evidence>
<keyword evidence="13 15" id="KW-0472">Membrane</keyword>
<dbReference type="InterPro" id="IPR041569">
    <property type="entry name" value="AAA_lid_3"/>
</dbReference>
<dbReference type="InterPro" id="IPR027417">
    <property type="entry name" value="P-loop_NTPase"/>
</dbReference>
<dbReference type="Gene3D" id="3.40.50.300">
    <property type="entry name" value="P-loop containing nucleotide triphosphate hydrolases"/>
    <property type="match status" value="1"/>
</dbReference>
<reference evidence="19 20" key="1">
    <citation type="submission" date="2018-02" db="EMBL/GenBank/DDBJ databases">
        <title>Complete genome sequencing of Faecalibacterium prausnitzii strains isolated from the human gut.</title>
        <authorList>
            <person name="Fitzgerald B.C."/>
            <person name="Shkoporov A.N."/>
            <person name="Ross P.R."/>
            <person name="Hill C."/>
        </authorList>
    </citation>
    <scope>NUCLEOTIDE SEQUENCE [LARGE SCALE GENOMIC DNA]</scope>
    <source>
        <strain evidence="19 20">APC942/32-1</strain>
    </source>
</reference>
<dbReference type="HAMAP" id="MF_01458">
    <property type="entry name" value="FtsH"/>
    <property type="match status" value="1"/>
</dbReference>
<evidence type="ECO:0000259" key="18">
    <source>
        <dbReference type="SMART" id="SM00382"/>
    </source>
</evidence>
<feature type="compositionally biased region" description="Basic and acidic residues" evidence="17">
    <location>
        <begin position="659"/>
        <end position="670"/>
    </location>
</feature>
<evidence type="ECO:0000256" key="11">
    <source>
        <dbReference type="ARBA" id="ARBA00022989"/>
    </source>
</evidence>
<evidence type="ECO:0000256" key="14">
    <source>
        <dbReference type="ARBA" id="ARBA00061570"/>
    </source>
</evidence>
<keyword evidence="4 15" id="KW-0645">Protease</keyword>
<comment type="similarity">
    <text evidence="14 15">In the central section; belongs to the AAA ATPase family.</text>
</comment>
<comment type="caution">
    <text evidence="19">The sequence shown here is derived from an EMBL/GenBank/DDBJ whole genome shotgun (WGS) entry which is preliminary data.</text>
</comment>
<dbReference type="InterPro" id="IPR003960">
    <property type="entry name" value="ATPase_AAA_CS"/>
</dbReference>
<evidence type="ECO:0000256" key="7">
    <source>
        <dbReference type="ARBA" id="ARBA00022741"/>
    </source>
</evidence>
<proteinExistence type="inferred from homology"/>
<evidence type="ECO:0000256" key="12">
    <source>
        <dbReference type="ARBA" id="ARBA00023049"/>
    </source>
</evidence>
<feature type="compositionally biased region" description="Low complexity" evidence="17">
    <location>
        <begin position="674"/>
        <end position="705"/>
    </location>
</feature>
<dbReference type="PANTHER" id="PTHR23076:SF113">
    <property type="entry name" value="ATP-DEPENDENT ZINC METALLOPROTEASE FTSH 1, CHLOROPLASTIC-RELATED"/>
    <property type="match status" value="1"/>
</dbReference>
<keyword evidence="7 15" id="KW-0547">Nucleotide-binding</keyword>
<evidence type="ECO:0000256" key="4">
    <source>
        <dbReference type="ARBA" id="ARBA00022670"/>
    </source>
</evidence>
<feature type="active site" evidence="15">
    <location>
        <position position="477"/>
    </location>
</feature>
<feature type="domain" description="AAA+ ATPase" evidence="18">
    <location>
        <begin position="246"/>
        <end position="385"/>
    </location>
</feature>
<sequence length="716" mass="77753">MILLQPKRPRINPLILALALAAVLMVWSVMGSGSGSTSGSTMSYSTVVHYFEHNQVTAFTLDRNTSVITLNLKEGDLPLPDVSSTQSTVQSTGGLLSGMFSSSSESTGAVQEDDGTVTVRYKLPYAYVFIENVDKYIESYDAANPDAPMTYDYTSLKETIPWMEIIFYLGMLGCTGFLLFSMMRGGVGGGGGIMNVGKAKVKDEHENKKTATFADVAGEDEEKEELKEVVEFLKSPDKFNSLGARIPHGVLLVGPPGTGKTLLARACAGEAGVPFYSISGSDFVEMYVGVGASRVRDLFDKAKKTMPCIIFIDEIDAVGRQRGAGLGGGHDEREQTLNQLLVEMDGFEANDGVIVMAATNRADILDKALLRPGRFDRQVYVGLPDVKGREEILKVHTKNKPLAPDVSLKVIAQRTAGFAGADLENLVNEAALLAARRSRKAITMEDIEEASMKVMAGPEKKSRVVTPEEKKLTAYHEAGHAVAGFYCKHHPRVHEITIIPRGQAGGYTMYLPEKDRSYVTKGEMFEDIVSSLGGRVAEQLILDDISTGASNDLQQATNIARQMITKYGFSERLGPVVYGTSQEETFLGRDLGQGKGYSETTAAEIDSEMRDIIDEAYETCRRTLTEHIDQLHALAQALMEREKLNEKEFNAVMAGETLPQREDPDAKPAEDQPAVQPVEQAETAEAAEPAEPAEAVDAAPQEAPAPETPDEGEANQ</sequence>
<keyword evidence="11 15" id="KW-1133">Transmembrane helix</keyword>
<comment type="function">
    <text evidence="15">Acts as a processive, ATP-dependent zinc metallopeptidase for both cytoplasmic and membrane proteins. Plays a role in the quality control of integral membrane proteins.</text>
</comment>
<comment type="cofactor">
    <cofactor evidence="15">
        <name>Zn(2+)</name>
        <dbReference type="ChEBI" id="CHEBI:29105"/>
    </cofactor>
    <text evidence="15">Binds 1 zinc ion per subunit.</text>
</comment>
<dbReference type="InterPro" id="IPR000642">
    <property type="entry name" value="Peptidase_M41"/>
</dbReference>
<comment type="similarity">
    <text evidence="2 15">In the C-terminal section; belongs to the peptidase M41 family.</text>
</comment>
<dbReference type="Pfam" id="PF00004">
    <property type="entry name" value="AAA"/>
    <property type="match status" value="1"/>
</dbReference>
<dbReference type="GO" id="GO:0004176">
    <property type="term" value="F:ATP-dependent peptidase activity"/>
    <property type="evidence" value="ECO:0007669"/>
    <property type="project" value="InterPro"/>
</dbReference>
<dbReference type="GO" id="GO:0016887">
    <property type="term" value="F:ATP hydrolysis activity"/>
    <property type="evidence" value="ECO:0007669"/>
    <property type="project" value="UniProtKB-UniRule"/>
</dbReference>
<keyword evidence="10 15" id="KW-0067">ATP-binding</keyword>
<dbReference type="EC" id="3.4.24.-" evidence="15"/>
<feature type="binding site" evidence="15">
    <location>
        <position position="476"/>
    </location>
    <ligand>
        <name>Zn(2+)</name>
        <dbReference type="ChEBI" id="CHEBI:29105"/>
        <note>catalytic</note>
    </ligand>
</feature>